<organism evidence="4 5">
    <name type="scientific">Salinimicrobium marinum</name>
    <dbReference type="NCBI Taxonomy" id="680283"/>
    <lineage>
        <taxon>Bacteria</taxon>
        <taxon>Pseudomonadati</taxon>
        <taxon>Bacteroidota</taxon>
        <taxon>Flavobacteriia</taxon>
        <taxon>Flavobacteriales</taxon>
        <taxon>Flavobacteriaceae</taxon>
        <taxon>Salinimicrobium</taxon>
    </lineage>
</organism>
<dbReference type="SUPFAM" id="SSF55811">
    <property type="entry name" value="Nudix"/>
    <property type="match status" value="1"/>
</dbReference>
<keyword evidence="5" id="KW-1185">Reference proteome</keyword>
<dbReference type="Gene3D" id="3.90.79.10">
    <property type="entry name" value="Nucleoside Triphosphate Pyrophosphohydrolase"/>
    <property type="match status" value="1"/>
</dbReference>
<dbReference type="InterPro" id="IPR000086">
    <property type="entry name" value="NUDIX_hydrolase_dom"/>
</dbReference>
<evidence type="ECO:0000256" key="1">
    <source>
        <dbReference type="ARBA" id="ARBA00022801"/>
    </source>
</evidence>
<comment type="caution">
    <text evidence="4">The sequence shown here is derived from an EMBL/GenBank/DDBJ whole genome shotgun (WGS) entry which is preliminary data.</text>
</comment>
<dbReference type="GO" id="GO:0016787">
    <property type="term" value="F:hydrolase activity"/>
    <property type="evidence" value="ECO:0007669"/>
    <property type="project" value="UniProtKB-KW"/>
</dbReference>
<dbReference type="Proteomes" id="UP000610456">
    <property type="component" value="Unassembled WGS sequence"/>
</dbReference>
<dbReference type="InterPro" id="IPR020476">
    <property type="entry name" value="Nudix_hydrolase"/>
</dbReference>
<name>A0A918SCT3_9FLAO</name>
<evidence type="ECO:0000259" key="3">
    <source>
        <dbReference type="PROSITE" id="PS51462"/>
    </source>
</evidence>
<evidence type="ECO:0000256" key="2">
    <source>
        <dbReference type="RuleBase" id="RU003476"/>
    </source>
</evidence>
<proteinExistence type="inferred from homology"/>
<keyword evidence="1 2" id="KW-0378">Hydrolase</keyword>
<sequence length="139" mass="15618">MSRQNISLTADSVIFCTSGESIKILLVQRKYDPYKGLWALPGGFLEDEEPLEDGAKRELEEETGLQVDDLKQLRAYGTPGRDPRGRTVSVGFWTVILSEEKVKGSDDAALAEWHDIENLPALAFDHDLIVKEALQRLKF</sequence>
<reference evidence="4" key="2">
    <citation type="submission" date="2020-09" db="EMBL/GenBank/DDBJ databases">
        <authorList>
            <person name="Sun Q."/>
            <person name="Kim S."/>
        </authorList>
    </citation>
    <scope>NUCLEOTIDE SEQUENCE</scope>
    <source>
        <strain evidence="4">KCTC 12719</strain>
    </source>
</reference>
<feature type="domain" description="Nudix hydrolase" evidence="3">
    <location>
        <begin position="7"/>
        <end position="138"/>
    </location>
</feature>
<dbReference type="PROSITE" id="PS00893">
    <property type="entry name" value="NUDIX_BOX"/>
    <property type="match status" value="1"/>
</dbReference>
<dbReference type="AlphaFoldDB" id="A0A918SCT3"/>
<dbReference type="PANTHER" id="PTHR43736:SF4">
    <property type="entry name" value="SLR1690 PROTEIN"/>
    <property type="match status" value="1"/>
</dbReference>
<gene>
    <name evidence="4" type="ORF">GCM10007103_12280</name>
</gene>
<protein>
    <submittedName>
        <fullName evidence="4">NUDIX hydrolase</fullName>
    </submittedName>
</protein>
<comment type="similarity">
    <text evidence="2">Belongs to the Nudix hydrolase family.</text>
</comment>
<dbReference type="PRINTS" id="PR00502">
    <property type="entry name" value="NUDIXFAMILY"/>
</dbReference>
<dbReference type="InterPro" id="IPR020084">
    <property type="entry name" value="NUDIX_hydrolase_CS"/>
</dbReference>
<evidence type="ECO:0000313" key="4">
    <source>
        <dbReference type="EMBL" id="GHA32178.1"/>
    </source>
</evidence>
<dbReference type="CDD" id="cd18873">
    <property type="entry name" value="NUDIX_NadM_like"/>
    <property type="match status" value="1"/>
</dbReference>
<evidence type="ECO:0000313" key="5">
    <source>
        <dbReference type="Proteomes" id="UP000610456"/>
    </source>
</evidence>
<dbReference type="PROSITE" id="PS51462">
    <property type="entry name" value="NUDIX"/>
    <property type="match status" value="1"/>
</dbReference>
<accession>A0A918SCT3</accession>
<dbReference type="InterPro" id="IPR015797">
    <property type="entry name" value="NUDIX_hydrolase-like_dom_sf"/>
</dbReference>
<dbReference type="Pfam" id="PF00293">
    <property type="entry name" value="NUDIX"/>
    <property type="match status" value="1"/>
</dbReference>
<reference evidence="4" key="1">
    <citation type="journal article" date="2014" name="Int. J. Syst. Evol. Microbiol.">
        <title>Complete genome sequence of Corynebacterium casei LMG S-19264T (=DSM 44701T), isolated from a smear-ripened cheese.</title>
        <authorList>
            <consortium name="US DOE Joint Genome Institute (JGI-PGF)"/>
            <person name="Walter F."/>
            <person name="Albersmeier A."/>
            <person name="Kalinowski J."/>
            <person name="Ruckert C."/>
        </authorList>
    </citation>
    <scope>NUCLEOTIDE SEQUENCE</scope>
    <source>
        <strain evidence="4">KCTC 12719</strain>
    </source>
</reference>
<dbReference type="RefSeq" id="WP_189603818.1">
    <property type="nucleotide sequence ID" value="NZ_BMXB01000002.1"/>
</dbReference>
<dbReference type="EMBL" id="BMXB01000002">
    <property type="protein sequence ID" value="GHA32178.1"/>
    <property type="molecule type" value="Genomic_DNA"/>
</dbReference>
<dbReference type="PANTHER" id="PTHR43736">
    <property type="entry name" value="ADP-RIBOSE PYROPHOSPHATASE"/>
    <property type="match status" value="1"/>
</dbReference>